<protein>
    <recommendedName>
        <fullName evidence="8">Glycosyltransferase 2-like domain-containing protein</fullName>
    </recommendedName>
</protein>
<organism evidence="9">
    <name type="scientific">marine metagenome</name>
    <dbReference type="NCBI Taxonomy" id="408172"/>
    <lineage>
        <taxon>unclassified sequences</taxon>
        <taxon>metagenomes</taxon>
        <taxon>ecological metagenomes</taxon>
    </lineage>
</organism>
<evidence type="ECO:0000256" key="7">
    <source>
        <dbReference type="ARBA" id="ARBA00023136"/>
    </source>
</evidence>
<dbReference type="PANTHER" id="PTHR48090:SF3">
    <property type="entry name" value="UNDECAPRENYL-PHOSPHATE 4-DEOXY-4-FORMAMIDO-L-ARABINOSE TRANSFERASE"/>
    <property type="match status" value="1"/>
</dbReference>
<evidence type="ECO:0000256" key="1">
    <source>
        <dbReference type="ARBA" id="ARBA00022475"/>
    </source>
</evidence>
<reference evidence="9" key="1">
    <citation type="submission" date="2018-05" db="EMBL/GenBank/DDBJ databases">
        <authorList>
            <person name="Lanie J.A."/>
            <person name="Ng W.-L."/>
            <person name="Kazmierczak K.M."/>
            <person name="Andrzejewski T.M."/>
            <person name="Davidsen T.M."/>
            <person name="Wayne K.J."/>
            <person name="Tettelin H."/>
            <person name="Glass J.I."/>
            <person name="Rusch D."/>
            <person name="Podicherti R."/>
            <person name="Tsui H.-C.T."/>
            <person name="Winkler M.E."/>
        </authorList>
    </citation>
    <scope>NUCLEOTIDE SEQUENCE</scope>
</reference>
<keyword evidence="7" id="KW-0472">Membrane</keyword>
<evidence type="ECO:0000256" key="5">
    <source>
        <dbReference type="ARBA" id="ARBA00022985"/>
    </source>
</evidence>
<evidence type="ECO:0000256" key="6">
    <source>
        <dbReference type="ARBA" id="ARBA00022989"/>
    </source>
</evidence>
<dbReference type="Pfam" id="PF00535">
    <property type="entry name" value="Glycos_transf_2"/>
    <property type="match status" value="1"/>
</dbReference>
<keyword evidence="4" id="KW-0812">Transmembrane</keyword>
<sequence length="214" mass="24347">MSEAQNYKEVDLSIIIPVYNEEGNVELLYNEIVDVLSAYDRSYELILIDDGSTDRSFEILNQIQLSDDHVLLVQFRKNFGQTAALAAGFEHSQGKVVITMDADLQNDPADIPMMVDNLEEGFDMVCGWRSPRMDNYFLRIFPSRVANYFIGFLTNLKLHDYGCTLKAMRSDLAKHLELYGEMHRLIPALASFHGADICEVKVNHRPRGTGTSKY</sequence>
<dbReference type="InterPro" id="IPR050256">
    <property type="entry name" value="Glycosyltransferase_2"/>
</dbReference>
<dbReference type="GO" id="GO:0009103">
    <property type="term" value="P:lipopolysaccharide biosynthetic process"/>
    <property type="evidence" value="ECO:0007669"/>
    <property type="project" value="UniProtKB-KW"/>
</dbReference>
<feature type="domain" description="Glycosyltransferase 2-like" evidence="8">
    <location>
        <begin position="13"/>
        <end position="175"/>
    </location>
</feature>
<evidence type="ECO:0000256" key="2">
    <source>
        <dbReference type="ARBA" id="ARBA00022676"/>
    </source>
</evidence>
<dbReference type="InterPro" id="IPR029044">
    <property type="entry name" value="Nucleotide-diphossugar_trans"/>
</dbReference>
<name>A0A382QT97_9ZZZZ</name>
<dbReference type="InterPro" id="IPR001173">
    <property type="entry name" value="Glyco_trans_2-like"/>
</dbReference>
<accession>A0A382QT97</accession>
<evidence type="ECO:0000256" key="3">
    <source>
        <dbReference type="ARBA" id="ARBA00022679"/>
    </source>
</evidence>
<evidence type="ECO:0000259" key="8">
    <source>
        <dbReference type="Pfam" id="PF00535"/>
    </source>
</evidence>
<evidence type="ECO:0000256" key="4">
    <source>
        <dbReference type="ARBA" id="ARBA00022692"/>
    </source>
</evidence>
<dbReference type="CDD" id="cd04187">
    <property type="entry name" value="DPM1_like_bac"/>
    <property type="match status" value="1"/>
</dbReference>
<dbReference type="GO" id="GO:0016757">
    <property type="term" value="F:glycosyltransferase activity"/>
    <property type="evidence" value="ECO:0007669"/>
    <property type="project" value="UniProtKB-KW"/>
</dbReference>
<keyword evidence="3" id="KW-0808">Transferase</keyword>
<dbReference type="GO" id="GO:0005886">
    <property type="term" value="C:plasma membrane"/>
    <property type="evidence" value="ECO:0007669"/>
    <property type="project" value="TreeGrafter"/>
</dbReference>
<keyword evidence="1" id="KW-1003">Cell membrane</keyword>
<dbReference type="PANTHER" id="PTHR48090">
    <property type="entry name" value="UNDECAPRENYL-PHOSPHATE 4-DEOXY-4-FORMAMIDO-L-ARABINOSE TRANSFERASE-RELATED"/>
    <property type="match status" value="1"/>
</dbReference>
<proteinExistence type="predicted"/>
<dbReference type="EMBL" id="UINC01116060">
    <property type="protein sequence ID" value="SVC87541.1"/>
    <property type="molecule type" value="Genomic_DNA"/>
</dbReference>
<keyword evidence="2" id="KW-0328">Glycosyltransferase</keyword>
<dbReference type="AlphaFoldDB" id="A0A382QT97"/>
<gene>
    <name evidence="9" type="ORF">METZ01_LOCUS340395</name>
</gene>
<evidence type="ECO:0000313" key="9">
    <source>
        <dbReference type="EMBL" id="SVC87541.1"/>
    </source>
</evidence>
<keyword evidence="6" id="KW-1133">Transmembrane helix</keyword>
<keyword evidence="5" id="KW-0448">Lipopolysaccharide biosynthesis</keyword>
<dbReference type="Gene3D" id="3.90.550.10">
    <property type="entry name" value="Spore Coat Polysaccharide Biosynthesis Protein SpsA, Chain A"/>
    <property type="match status" value="1"/>
</dbReference>
<feature type="non-terminal residue" evidence="9">
    <location>
        <position position="214"/>
    </location>
</feature>
<dbReference type="SUPFAM" id="SSF53448">
    <property type="entry name" value="Nucleotide-diphospho-sugar transferases"/>
    <property type="match status" value="1"/>
</dbReference>